<gene>
    <name evidence="2" type="ORF">ODALV1_LOCUS16986</name>
</gene>
<keyword evidence="1" id="KW-0732">Signal</keyword>
<dbReference type="Proteomes" id="UP001642540">
    <property type="component" value="Unassembled WGS sequence"/>
</dbReference>
<proteinExistence type="predicted"/>
<sequence length="86" mass="9252">MPCENPFCFAGLFALIQVDLVKSSVPSRIVKKNIDIAFFCQSHSGPAPISTNSPGSQSVNPTRKIIHNGRAGWCNNKVIVSPSLPD</sequence>
<dbReference type="EMBL" id="CAXLJM020000051">
    <property type="protein sequence ID" value="CAL8115722.1"/>
    <property type="molecule type" value="Genomic_DNA"/>
</dbReference>
<accession>A0ABP1R394</accession>
<protein>
    <submittedName>
        <fullName evidence="2">Uncharacterized protein</fullName>
    </submittedName>
</protein>
<organism evidence="2 3">
    <name type="scientific">Orchesella dallaii</name>
    <dbReference type="NCBI Taxonomy" id="48710"/>
    <lineage>
        <taxon>Eukaryota</taxon>
        <taxon>Metazoa</taxon>
        <taxon>Ecdysozoa</taxon>
        <taxon>Arthropoda</taxon>
        <taxon>Hexapoda</taxon>
        <taxon>Collembola</taxon>
        <taxon>Entomobryomorpha</taxon>
        <taxon>Entomobryoidea</taxon>
        <taxon>Orchesellidae</taxon>
        <taxon>Orchesellinae</taxon>
        <taxon>Orchesella</taxon>
    </lineage>
</organism>
<reference evidence="2 3" key="1">
    <citation type="submission" date="2024-08" db="EMBL/GenBank/DDBJ databases">
        <authorList>
            <person name="Cucini C."/>
            <person name="Frati F."/>
        </authorList>
    </citation>
    <scope>NUCLEOTIDE SEQUENCE [LARGE SCALE GENOMIC DNA]</scope>
</reference>
<name>A0ABP1R394_9HEXA</name>
<feature type="signal peptide" evidence="1">
    <location>
        <begin position="1"/>
        <end position="23"/>
    </location>
</feature>
<feature type="chain" id="PRO_5047283822" evidence="1">
    <location>
        <begin position="24"/>
        <end position="86"/>
    </location>
</feature>
<comment type="caution">
    <text evidence="2">The sequence shown here is derived from an EMBL/GenBank/DDBJ whole genome shotgun (WGS) entry which is preliminary data.</text>
</comment>
<keyword evidence="3" id="KW-1185">Reference proteome</keyword>
<evidence type="ECO:0000256" key="1">
    <source>
        <dbReference type="SAM" id="SignalP"/>
    </source>
</evidence>
<evidence type="ECO:0000313" key="3">
    <source>
        <dbReference type="Proteomes" id="UP001642540"/>
    </source>
</evidence>
<evidence type="ECO:0000313" key="2">
    <source>
        <dbReference type="EMBL" id="CAL8115722.1"/>
    </source>
</evidence>